<dbReference type="Proteomes" id="UP000279760">
    <property type="component" value="Chromosome 2"/>
</dbReference>
<dbReference type="RefSeq" id="WP_031495720.1">
    <property type="nucleotide sequence ID" value="NZ_CP033578.1"/>
</dbReference>
<dbReference type="Pfam" id="PF02482">
    <property type="entry name" value="Ribosomal_S30AE"/>
    <property type="match status" value="1"/>
</dbReference>
<dbReference type="SUPFAM" id="SSF69754">
    <property type="entry name" value="Ribosome binding protein Y (YfiA homologue)"/>
    <property type="match status" value="1"/>
</dbReference>
<dbReference type="EMBL" id="CP033578">
    <property type="protein sequence ID" value="AYV23224.1"/>
    <property type="molecule type" value="Genomic_DNA"/>
</dbReference>
<organism evidence="1 2">
    <name type="scientific">Vibrio mediterranei</name>
    <dbReference type="NCBI Taxonomy" id="689"/>
    <lineage>
        <taxon>Bacteria</taxon>
        <taxon>Pseudomonadati</taxon>
        <taxon>Pseudomonadota</taxon>
        <taxon>Gammaproteobacteria</taxon>
        <taxon>Vibrionales</taxon>
        <taxon>Vibrionaceae</taxon>
        <taxon>Vibrio</taxon>
    </lineage>
</organism>
<proteinExistence type="predicted"/>
<protein>
    <submittedName>
        <fullName evidence="1">Uncharacterized protein</fullName>
    </submittedName>
</protein>
<accession>A0A3G4VES0</accession>
<dbReference type="AlphaFoldDB" id="A0A3G4VES0"/>
<reference evidence="1 2" key="1">
    <citation type="submission" date="2018-11" db="EMBL/GenBank/DDBJ databases">
        <title>Complete Genome Sequence of Vbrio mediterranei 117-T6: a Potential Pathogen Bacteria Isolated from the Conchocelis of Pyropia.</title>
        <authorList>
            <person name="Liu Q."/>
        </authorList>
    </citation>
    <scope>NUCLEOTIDE SEQUENCE [LARGE SCALE GENOMIC DNA]</scope>
    <source>
        <strain evidence="1 2">117-T6</strain>
    </source>
</reference>
<name>A0A3G4VES0_9VIBR</name>
<dbReference type="InterPro" id="IPR036567">
    <property type="entry name" value="RHF-like"/>
</dbReference>
<dbReference type="GeneID" id="64089119"/>
<dbReference type="InterPro" id="IPR003489">
    <property type="entry name" value="RHF/RaiA"/>
</dbReference>
<evidence type="ECO:0000313" key="2">
    <source>
        <dbReference type="Proteomes" id="UP000279760"/>
    </source>
</evidence>
<gene>
    <name evidence="1" type="ORF">ECB94_18125</name>
</gene>
<evidence type="ECO:0000313" key="1">
    <source>
        <dbReference type="EMBL" id="AYV23224.1"/>
    </source>
</evidence>
<dbReference type="Gene3D" id="3.30.160.100">
    <property type="entry name" value="Ribosome hibernation promotion factor-like"/>
    <property type="match status" value="1"/>
</dbReference>
<sequence length="109" mass="12750">MNIHFNTQSIVLSESMRSHCVTKADHLFAVHPQATEIFVSIIHHRSYGQYDVELKVHAEHQWCFVKHSGDEFYHVAAEAFSAMTHKLQKQKTKAKRELRDHSLEVEHDE</sequence>